<dbReference type="EMBL" id="CP002042">
    <property type="protein sequence ID" value="ADH62247.1"/>
    <property type="molecule type" value="Genomic_DNA"/>
</dbReference>
<evidence type="ECO:0000313" key="3">
    <source>
        <dbReference type="EMBL" id="ADH62247.1"/>
    </source>
</evidence>
<feature type="transmembrane region" description="Helical" evidence="1">
    <location>
        <begin position="28"/>
        <end position="45"/>
    </location>
</feature>
<proteinExistence type="predicted"/>
<keyword evidence="1" id="KW-1133">Transmembrane helix</keyword>
<dbReference type="Proteomes" id="UP000001916">
    <property type="component" value="Chromosome"/>
</dbReference>
<keyword evidence="1" id="KW-0812">Transmembrane</keyword>
<keyword evidence="1" id="KW-0472">Membrane</keyword>
<dbReference type="InterPro" id="IPR021309">
    <property type="entry name" value="YgaP-like_TM"/>
</dbReference>
<feature type="domain" description="Inner membrane protein YgaP-like transmembrane" evidence="2">
    <location>
        <begin position="3"/>
        <end position="50"/>
    </location>
</feature>
<keyword evidence="4" id="KW-1185">Reference proteome</keyword>
<dbReference type="HOGENOM" id="CLU_2898984_0_0_0"/>
<dbReference type="STRING" id="526227.Mesil_0306"/>
<protein>
    <recommendedName>
        <fullName evidence="2">Inner membrane protein YgaP-like transmembrane domain-containing protein</fullName>
    </recommendedName>
</protein>
<evidence type="ECO:0000256" key="1">
    <source>
        <dbReference type="SAM" id="Phobius"/>
    </source>
</evidence>
<reference evidence="3 4" key="1">
    <citation type="journal article" date="2010" name="Stand. Genomic Sci.">
        <title>Complete genome sequence of Meiothermus silvanus type strain (VI-R2).</title>
        <authorList>
            <person name="Sikorski J."/>
            <person name="Tindall B.J."/>
            <person name="Lowry S."/>
            <person name="Lucas S."/>
            <person name="Nolan M."/>
            <person name="Copeland A."/>
            <person name="Glavina Del Rio T."/>
            <person name="Tice H."/>
            <person name="Cheng J.F."/>
            <person name="Han C."/>
            <person name="Pitluck S."/>
            <person name="Liolios K."/>
            <person name="Ivanova N."/>
            <person name="Mavromatis K."/>
            <person name="Mikhailova N."/>
            <person name="Pati A."/>
            <person name="Goodwin L."/>
            <person name="Chen A."/>
            <person name="Palaniappan K."/>
            <person name="Land M."/>
            <person name="Hauser L."/>
            <person name="Chang Y.J."/>
            <person name="Jeffries C.D."/>
            <person name="Rohde M."/>
            <person name="Goker M."/>
            <person name="Woyke T."/>
            <person name="Bristow J."/>
            <person name="Eisen J.A."/>
            <person name="Markowitz V."/>
            <person name="Hugenholtz P."/>
            <person name="Kyrpides N.C."/>
            <person name="Klenk H.P."/>
            <person name="Lapidus A."/>
        </authorList>
    </citation>
    <scope>NUCLEOTIDE SEQUENCE [LARGE SCALE GENOMIC DNA]</scope>
    <source>
        <strain evidence="4">ATCC 700542 / DSM 9946 / VI-R2</strain>
    </source>
</reference>
<accession>D7BHK9</accession>
<dbReference type="AlphaFoldDB" id="D7BHK9"/>
<dbReference type="OrthoDB" id="9804804at2"/>
<organism evidence="3 4">
    <name type="scientific">Allomeiothermus silvanus (strain ATCC 700542 / DSM 9946 / NBRC 106475 / NCIMB 13440 / VI-R2)</name>
    <name type="common">Thermus silvanus</name>
    <dbReference type="NCBI Taxonomy" id="526227"/>
    <lineage>
        <taxon>Bacteria</taxon>
        <taxon>Thermotogati</taxon>
        <taxon>Deinococcota</taxon>
        <taxon>Deinococci</taxon>
        <taxon>Thermales</taxon>
        <taxon>Thermaceae</taxon>
        <taxon>Allomeiothermus</taxon>
    </lineage>
</organism>
<evidence type="ECO:0000259" key="2">
    <source>
        <dbReference type="Pfam" id="PF11127"/>
    </source>
</evidence>
<gene>
    <name evidence="3" type="ordered locus">Mesil_0306</name>
</gene>
<sequence length="62" mass="6607">MLTVGLFYLAFTLSDTWAIVTDELGVVMLATAALGYCSLYALLVISTCPVRTDSVIGQFVTA</sequence>
<name>D7BHK9_ALLS1</name>
<dbReference type="KEGG" id="msv:Mesil_0306"/>
<dbReference type="Pfam" id="PF11127">
    <property type="entry name" value="YgaP-like_TM"/>
    <property type="match status" value="1"/>
</dbReference>
<evidence type="ECO:0000313" key="4">
    <source>
        <dbReference type="Proteomes" id="UP000001916"/>
    </source>
</evidence>